<proteinExistence type="predicted"/>
<dbReference type="AlphaFoldDB" id="A0A2T5LZR2"/>
<evidence type="ECO:0000313" key="3">
    <source>
        <dbReference type="Proteomes" id="UP000244073"/>
    </source>
</evidence>
<evidence type="ECO:0000256" key="1">
    <source>
        <dbReference type="SAM" id="Phobius"/>
    </source>
</evidence>
<gene>
    <name evidence="2" type="ORF">P175DRAFT_0199310</name>
</gene>
<sequence>MGRWLLSNHYALISPRGDDRPINTSRPYRETIPGFVPCGHPPSSQGFNPTLNPSSTTVLWDTTSGSIGQLESVGLPANSRLPFLFSFSSFSLSLSLSLSLFFFFFFFFFSLPQFNLARIHPHFRAIRDYS</sequence>
<accession>A0A2T5LZR2</accession>
<dbReference type="EMBL" id="MSFN02000003">
    <property type="protein sequence ID" value="PTU21770.1"/>
    <property type="molecule type" value="Genomic_DNA"/>
</dbReference>
<organism evidence="2 3">
    <name type="scientific">Aspergillus ochraceoroseus IBT 24754</name>
    <dbReference type="NCBI Taxonomy" id="1392256"/>
    <lineage>
        <taxon>Eukaryota</taxon>
        <taxon>Fungi</taxon>
        <taxon>Dikarya</taxon>
        <taxon>Ascomycota</taxon>
        <taxon>Pezizomycotina</taxon>
        <taxon>Eurotiomycetes</taxon>
        <taxon>Eurotiomycetidae</taxon>
        <taxon>Eurotiales</taxon>
        <taxon>Aspergillaceae</taxon>
        <taxon>Aspergillus</taxon>
        <taxon>Aspergillus subgen. Nidulantes</taxon>
    </lineage>
</organism>
<keyword evidence="1" id="KW-0812">Transmembrane</keyword>
<dbReference type="GeneID" id="63809449"/>
<protein>
    <submittedName>
        <fullName evidence="2">Uncharacterized protein</fullName>
    </submittedName>
</protein>
<dbReference type="VEuPathDB" id="FungiDB:P175DRAFT_0199310"/>
<feature type="transmembrane region" description="Helical" evidence="1">
    <location>
        <begin position="83"/>
        <end position="109"/>
    </location>
</feature>
<reference evidence="2 3" key="1">
    <citation type="journal article" date="2018" name="Proc. Natl. Acad. Sci. U.S.A.">
        <title>Linking secondary metabolites to gene clusters through genome sequencing of six diverse Aspergillus species.</title>
        <authorList>
            <person name="Kaerboelling I."/>
            <person name="Vesth T.C."/>
            <person name="Frisvad J.C."/>
            <person name="Nybo J.L."/>
            <person name="Theobald S."/>
            <person name="Kuo A."/>
            <person name="Bowyer P."/>
            <person name="Matsuda Y."/>
            <person name="Mondo S."/>
            <person name="Lyhne E.K."/>
            <person name="Kogle M.E."/>
            <person name="Clum A."/>
            <person name="Lipzen A."/>
            <person name="Salamov A."/>
            <person name="Ngan C.Y."/>
            <person name="Daum C."/>
            <person name="Chiniquy J."/>
            <person name="Barry K."/>
            <person name="LaButti K."/>
            <person name="Haridas S."/>
            <person name="Simmons B.A."/>
            <person name="Magnuson J.K."/>
            <person name="Mortensen U.H."/>
            <person name="Larsen T.O."/>
            <person name="Grigoriev I.V."/>
            <person name="Baker S.E."/>
            <person name="Andersen M.R."/>
        </authorList>
    </citation>
    <scope>NUCLEOTIDE SEQUENCE [LARGE SCALE GENOMIC DNA]</scope>
    <source>
        <strain evidence="2 3">IBT 24754</strain>
    </source>
</reference>
<name>A0A2T5LZR2_9EURO</name>
<dbReference type="Proteomes" id="UP000244073">
    <property type="component" value="Unassembled WGS sequence"/>
</dbReference>
<keyword evidence="1" id="KW-1133">Transmembrane helix</keyword>
<comment type="caution">
    <text evidence="2">The sequence shown here is derived from an EMBL/GenBank/DDBJ whole genome shotgun (WGS) entry which is preliminary data.</text>
</comment>
<keyword evidence="1" id="KW-0472">Membrane</keyword>
<dbReference type="RefSeq" id="XP_040753162.1">
    <property type="nucleotide sequence ID" value="XM_040892567.1"/>
</dbReference>
<evidence type="ECO:0000313" key="2">
    <source>
        <dbReference type="EMBL" id="PTU21770.1"/>
    </source>
</evidence>